<keyword evidence="2" id="KW-0547">Nucleotide-binding</keyword>
<gene>
    <name evidence="5" type="ORF">XJ44_07470</name>
</gene>
<name>A0ABX3IFV4_9BACT</name>
<dbReference type="Gene3D" id="3.40.50.300">
    <property type="entry name" value="P-loop containing nucleotide triphosphate hydrolases"/>
    <property type="match status" value="1"/>
</dbReference>
<evidence type="ECO:0000256" key="2">
    <source>
        <dbReference type="ARBA" id="ARBA00022741"/>
    </source>
</evidence>
<comment type="caution">
    <text evidence="5">The sequence shown here is derived from an EMBL/GenBank/DDBJ whole genome shotgun (WGS) entry which is preliminary data.</text>
</comment>
<dbReference type="PANTHER" id="PTHR42939:SF3">
    <property type="entry name" value="ABC TRANSPORTER ATP-BINDING COMPONENT"/>
    <property type="match status" value="1"/>
</dbReference>
<reference evidence="5 6" key="1">
    <citation type="submission" date="2015-06" db="EMBL/GenBank/DDBJ databases">
        <title>Genome sequencing of Thermotogales isolates from hydrothermal vents.</title>
        <authorList>
            <person name="Haverkamp T.H."/>
            <person name="Kublanov I.V."/>
            <person name="Nesbo C.L."/>
        </authorList>
    </citation>
    <scope>NUCLEOTIDE SEQUENCE [LARGE SCALE GENOMIC DNA]</scope>
    <source>
        <strain evidence="6">ik275mar</strain>
    </source>
</reference>
<dbReference type="EMBL" id="LBFC01000022">
    <property type="protein sequence ID" value="ONN26701.1"/>
    <property type="molecule type" value="Genomic_DNA"/>
</dbReference>
<dbReference type="PANTHER" id="PTHR42939">
    <property type="entry name" value="ABC TRANSPORTER ATP-BINDING PROTEIN ALBC-RELATED"/>
    <property type="match status" value="1"/>
</dbReference>
<evidence type="ECO:0000313" key="6">
    <source>
        <dbReference type="Proteomes" id="UP000242616"/>
    </source>
</evidence>
<dbReference type="CDD" id="cd03230">
    <property type="entry name" value="ABC_DR_subfamily_A"/>
    <property type="match status" value="1"/>
</dbReference>
<keyword evidence="6" id="KW-1185">Reference proteome</keyword>
<sequence length="268" mass="30901">MLKIKQLKKAFKNKPVLTNISFELEKGEVLALIGPNGVGKTTTLNCISHVLRKDYGTITFEDEELTEKMKYKLSYVPEDRCVFQNFTGYDYQKIWSSIYPLWNNNLFEKMAIKYHLDLSQNVSKYSQGLKTLFLVALAVSTNAEILLLDEPTQHLDPTIRVEIMEIMREYADLGKYIIVSSHEIYEIEEYADKIAIIKDGEVIFHDYIDASKEKHRIIEAQYETKTGTIIGLVGKNLLVKTDENIGRYPKLNEIVVGYLNGTEKIRLF</sequence>
<keyword evidence="3" id="KW-0067">ATP-binding</keyword>
<feature type="domain" description="ABC transporter" evidence="4">
    <location>
        <begin position="2"/>
        <end position="224"/>
    </location>
</feature>
<evidence type="ECO:0000259" key="4">
    <source>
        <dbReference type="PROSITE" id="PS50893"/>
    </source>
</evidence>
<dbReference type="InterPro" id="IPR051782">
    <property type="entry name" value="ABC_Transporter_VariousFunc"/>
</dbReference>
<protein>
    <submittedName>
        <fullName evidence="5">Multidrug ABC transporter ATPase</fullName>
    </submittedName>
</protein>
<evidence type="ECO:0000313" key="5">
    <source>
        <dbReference type="EMBL" id="ONN26701.1"/>
    </source>
</evidence>
<keyword evidence="1" id="KW-0813">Transport</keyword>
<dbReference type="Proteomes" id="UP000242616">
    <property type="component" value="Unassembled WGS sequence"/>
</dbReference>
<dbReference type="PROSITE" id="PS50893">
    <property type="entry name" value="ABC_TRANSPORTER_2"/>
    <property type="match status" value="1"/>
</dbReference>
<dbReference type="RefSeq" id="WP_077198589.1">
    <property type="nucleotide sequence ID" value="NZ_LBFC01000022.1"/>
</dbReference>
<dbReference type="InterPro" id="IPR003593">
    <property type="entry name" value="AAA+_ATPase"/>
</dbReference>
<dbReference type="InterPro" id="IPR027417">
    <property type="entry name" value="P-loop_NTPase"/>
</dbReference>
<organism evidence="5 6">
    <name type="scientific">Thermosipho affectus</name>
    <dbReference type="NCBI Taxonomy" id="660294"/>
    <lineage>
        <taxon>Bacteria</taxon>
        <taxon>Thermotogati</taxon>
        <taxon>Thermotogota</taxon>
        <taxon>Thermotogae</taxon>
        <taxon>Thermotogales</taxon>
        <taxon>Fervidobacteriaceae</taxon>
        <taxon>Thermosipho</taxon>
    </lineage>
</organism>
<dbReference type="Pfam" id="PF00005">
    <property type="entry name" value="ABC_tran"/>
    <property type="match status" value="1"/>
</dbReference>
<accession>A0ABX3IFV4</accession>
<evidence type="ECO:0000256" key="3">
    <source>
        <dbReference type="ARBA" id="ARBA00022840"/>
    </source>
</evidence>
<dbReference type="InterPro" id="IPR003439">
    <property type="entry name" value="ABC_transporter-like_ATP-bd"/>
</dbReference>
<evidence type="ECO:0000256" key="1">
    <source>
        <dbReference type="ARBA" id="ARBA00022448"/>
    </source>
</evidence>
<proteinExistence type="predicted"/>
<dbReference type="SMART" id="SM00382">
    <property type="entry name" value="AAA"/>
    <property type="match status" value="1"/>
</dbReference>
<dbReference type="SUPFAM" id="SSF52540">
    <property type="entry name" value="P-loop containing nucleoside triphosphate hydrolases"/>
    <property type="match status" value="1"/>
</dbReference>